<dbReference type="EMBL" id="JAFHAP010000011">
    <property type="protein sequence ID" value="MBN2910254.1"/>
    <property type="molecule type" value="Genomic_DNA"/>
</dbReference>
<dbReference type="Proteomes" id="UP001177120">
    <property type="component" value="Unassembled WGS sequence"/>
</dbReference>
<organism evidence="7 8">
    <name type="scientific">Polycladomyces zharkentensis</name>
    <dbReference type="NCBI Taxonomy" id="2807616"/>
    <lineage>
        <taxon>Bacteria</taxon>
        <taxon>Bacillati</taxon>
        <taxon>Bacillota</taxon>
        <taxon>Bacilli</taxon>
        <taxon>Bacillales</taxon>
        <taxon>Thermoactinomycetaceae</taxon>
        <taxon>Polycladomyces</taxon>
    </lineage>
</organism>
<dbReference type="InterPro" id="IPR009061">
    <property type="entry name" value="DNA-bd_dom_put_sf"/>
</dbReference>
<evidence type="ECO:0000256" key="5">
    <source>
        <dbReference type="SAM" id="Coils"/>
    </source>
</evidence>
<keyword evidence="8" id="KW-1185">Reference proteome</keyword>
<dbReference type="SUPFAM" id="SSF46955">
    <property type="entry name" value="Putative DNA-binding domain"/>
    <property type="match status" value="1"/>
</dbReference>
<dbReference type="PROSITE" id="PS50937">
    <property type="entry name" value="HTH_MERR_2"/>
    <property type="match status" value="1"/>
</dbReference>
<keyword evidence="3" id="KW-0238">DNA-binding</keyword>
<protein>
    <submittedName>
        <fullName evidence="7">MerR family transcriptional regulator</fullName>
    </submittedName>
</protein>
<feature type="coiled-coil region" evidence="5">
    <location>
        <begin position="92"/>
        <end position="119"/>
    </location>
</feature>
<dbReference type="PANTHER" id="PTHR30204:SF69">
    <property type="entry name" value="MERR-FAMILY TRANSCRIPTIONAL REGULATOR"/>
    <property type="match status" value="1"/>
</dbReference>
<dbReference type="SMART" id="SM00422">
    <property type="entry name" value="HTH_MERR"/>
    <property type="match status" value="1"/>
</dbReference>
<keyword evidence="4" id="KW-0804">Transcription</keyword>
<feature type="domain" description="HTH merR-type" evidence="6">
    <location>
        <begin position="11"/>
        <end position="80"/>
    </location>
</feature>
<sequence length="127" mass="15031">MRSSAGISEGPWTIKDVAERVGLSAHTIRYYEQEGLLPSLKRDQHGNRIFEERDIEWLELVICLRETGMPIAEIRRYVDLGMEGDQTIPMRKQILQKHRQMLEKKMEEINKALTKIDKKMKWYDSKK</sequence>
<gene>
    <name evidence="7" type="ORF">JQC72_12155</name>
</gene>
<evidence type="ECO:0000256" key="3">
    <source>
        <dbReference type="ARBA" id="ARBA00023125"/>
    </source>
</evidence>
<name>A0ABS2WL43_9BACL</name>
<keyword evidence="1" id="KW-0678">Repressor</keyword>
<reference evidence="7" key="1">
    <citation type="journal article" date="2024" name="Int. J. Syst. Evol. Microbiol.">
        <title>Polycladomyces zharkentensis sp. nov., a novel thermophilic cellulose- and starch-degrading member of the Bacillota from a geothermal aquifer in Kazakhstan.</title>
        <authorList>
            <person name="Mashzhan A."/>
            <person name="Kistaubayeva A."/>
            <person name="Javier-Lopez R."/>
            <person name="Bissenova U."/>
            <person name="Bissenbay A."/>
            <person name="Birkeland N.K."/>
        </authorList>
    </citation>
    <scope>NUCLEOTIDE SEQUENCE</scope>
    <source>
        <strain evidence="7">ZKZ2T</strain>
    </source>
</reference>
<comment type="caution">
    <text evidence="7">The sequence shown here is derived from an EMBL/GenBank/DDBJ whole genome shotgun (WGS) entry which is preliminary data.</text>
</comment>
<dbReference type="PRINTS" id="PR00040">
    <property type="entry name" value="HTHMERR"/>
</dbReference>
<evidence type="ECO:0000256" key="1">
    <source>
        <dbReference type="ARBA" id="ARBA00022491"/>
    </source>
</evidence>
<evidence type="ECO:0000256" key="2">
    <source>
        <dbReference type="ARBA" id="ARBA00023015"/>
    </source>
</evidence>
<accession>A0ABS2WL43</accession>
<evidence type="ECO:0000259" key="6">
    <source>
        <dbReference type="PROSITE" id="PS50937"/>
    </source>
</evidence>
<dbReference type="Gene3D" id="1.10.1660.10">
    <property type="match status" value="1"/>
</dbReference>
<dbReference type="CDD" id="cd01109">
    <property type="entry name" value="HTH_YyaN"/>
    <property type="match status" value="1"/>
</dbReference>
<dbReference type="InterPro" id="IPR047057">
    <property type="entry name" value="MerR_fam"/>
</dbReference>
<evidence type="ECO:0000313" key="7">
    <source>
        <dbReference type="EMBL" id="MBN2910254.1"/>
    </source>
</evidence>
<dbReference type="PANTHER" id="PTHR30204">
    <property type="entry name" value="REDOX-CYCLING DRUG-SENSING TRANSCRIPTIONAL ACTIVATOR SOXR"/>
    <property type="match status" value="1"/>
</dbReference>
<keyword evidence="5" id="KW-0175">Coiled coil</keyword>
<evidence type="ECO:0000256" key="4">
    <source>
        <dbReference type="ARBA" id="ARBA00023163"/>
    </source>
</evidence>
<proteinExistence type="predicted"/>
<dbReference type="InterPro" id="IPR000551">
    <property type="entry name" value="MerR-type_HTH_dom"/>
</dbReference>
<dbReference type="Pfam" id="PF13411">
    <property type="entry name" value="MerR_1"/>
    <property type="match status" value="1"/>
</dbReference>
<keyword evidence="2" id="KW-0805">Transcription regulation</keyword>
<evidence type="ECO:0000313" key="8">
    <source>
        <dbReference type="Proteomes" id="UP001177120"/>
    </source>
</evidence>